<dbReference type="RefSeq" id="WP_007184732.1">
    <property type="nucleotide sequence ID" value="NZ_AKGD01000001.1"/>
</dbReference>
<gene>
    <name evidence="17" type="ORF">WQQ_17830</name>
</gene>
<dbReference type="EC" id="2.7.13.3" evidence="2"/>
<dbReference type="PANTHER" id="PTHR43065">
    <property type="entry name" value="SENSOR HISTIDINE KINASE"/>
    <property type="match status" value="1"/>
</dbReference>
<dbReference type="InterPro" id="IPR013767">
    <property type="entry name" value="PAS_fold"/>
</dbReference>
<dbReference type="Pfam" id="PF00989">
    <property type="entry name" value="PAS"/>
    <property type="match status" value="1"/>
</dbReference>
<dbReference type="SUPFAM" id="SSF55785">
    <property type="entry name" value="PYP-like sensor domain (PAS domain)"/>
    <property type="match status" value="1"/>
</dbReference>
<organism evidence="17 18">
    <name type="scientific">Hydrocarboniphaga effusa AP103</name>
    <dbReference type="NCBI Taxonomy" id="1172194"/>
    <lineage>
        <taxon>Bacteria</taxon>
        <taxon>Pseudomonadati</taxon>
        <taxon>Pseudomonadota</taxon>
        <taxon>Gammaproteobacteria</taxon>
        <taxon>Nevskiales</taxon>
        <taxon>Nevskiaceae</taxon>
        <taxon>Hydrocarboniphaga</taxon>
    </lineage>
</organism>
<dbReference type="PATRIC" id="fig|1172194.4.peg.1724"/>
<evidence type="ECO:0000259" key="16">
    <source>
        <dbReference type="PROSITE" id="PS50112"/>
    </source>
</evidence>
<keyword evidence="9" id="KW-0902">Two-component regulatory system</keyword>
<evidence type="ECO:0000256" key="7">
    <source>
        <dbReference type="ARBA" id="ARBA00022801"/>
    </source>
</evidence>
<evidence type="ECO:0000256" key="3">
    <source>
        <dbReference type="ARBA" id="ARBA00022553"/>
    </source>
</evidence>
<keyword evidence="4" id="KW-0808">Transferase</keyword>
<reference evidence="17 18" key="1">
    <citation type="journal article" date="2012" name="J. Bacteriol.">
        <title>Genome Sequence of n-Alkane-Degrading Hydrocarboniphaga effusa Strain AP103T (ATCC BAA-332T).</title>
        <authorList>
            <person name="Chang H.K."/>
            <person name="Zylstra G.J."/>
            <person name="Chae J.C."/>
        </authorList>
    </citation>
    <scope>NUCLEOTIDE SEQUENCE [LARGE SCALE GENOMIC DNA]</scope>
    <source>
        <strain evidence="17 18">AP103</strain>
    </source>
</reference>
<evidence type="ECO:0000256" key="1">
    <source>
        <dbReference type="ARBA" id="ARBA00000085"/>
    </source>
</evidence>
<evidence type="ECO:0000256" key="5">
    <source>
        <dbReference type="ARBA" id="ARBA00022741"/>
    </source>
</evidence>
<keyword evidence="10" id="KW-0535">Nitrogen fixation</keyword>
<evidence type="ECO:0000256" key="8">
    <source>
        <dbReference type="ARBA" id="ARBA00022840"/>
    </source>
</evidence>
<dbReference type="Proteomes" id="UP000003704">
    <property type="component" value="Unassembled WGS sequence"/>
</dbReference>
<dbReference type="SMART" id="SM00388">
    <property type="entry name" value="HisKA"/>
    <property type="match status" value="1"/>
</dbReference>
<dbReference type="InterPro" id="IPR004358">
    <property type="entry name" value="Sig_transdc_His_kin-like_C"/>
</dbReference>
<dbReference type="PROSITE" id="PS50109">
    <property type="entry name" value="HIS_KIN"/>
    <property type="match status" value="1"/>
</dbReference>
<dbReference type="GO" id="GO:0016787">
    <property type="term" value="F:hydrolase activity"/>
    <property type="evidence" value="ECO:0007669"/>
    <property type="project" value="UniProtKB-KW"/>
</dbReference>
<dbReference type="OrthoDB" id="9789238at2"/>
<dbReference type="GO" id="GO:0005524">
    <property type="term" value="F:ATP binding"/>
    <property type="evidence" value="ECO:0007669"/>
    <property type="project" value="UniProtKB-KW"/>
</dbReference>
<evidence type="ECO:0000256" key="11">
    <source>
        <dbReference type="ARBA" id="ARBA00037696"/>
    </source>
</evidence>
<dbReference type="GO" id="GO:0006355">
    <property type="term" value="P:regulation of DNA-templated transcription"/>
    <property type="evidence" value="ECO:0007669"/>
    <property type="project" value="InterPro"/>
</dbReference>
<dbReference type="InterPro" id="IPR036097">
    <property type="entry name" value="HisK_dim/P_sf"/>
</dbReference>
<dbReference type="AlphaFoldDB" id="I8I5F5"/>
<keyword evidence="7" id="KW-0378">Hydrolase</keyword>
<keyword evidence="6 17" id="KW-0418">Kinase</keyword>
<protein>
    <recommendedName>
        <fullName evidence="12">Sensory histidine kinase/phosphatase NtrB</fullName>
        <ecNumber evidence="2">2.7.13.3</ecNumber>
    </recommendedName>
    <alternativeName>
        <fullName evidence="13">Nitrogen regulation protein NR(II)</fullName>
    </alternativeName>
    <alternativeName>
        <fullName evidence="14">Nitrogen regulator II</fullName>
    </alternativeName>
</protein>
<dbReference type="Pfam" id="PF02518">
    <property type="entry name" value="HATPase_c"/>
    <property type="match status" value="1"/>
</dbReference>
<accession>I8I5F5</accession>
<comment type="catalytic activity">
    <reaction evidence="1">
        <text>ATP + protein L-histidine = ADP + protein N-phospho-L-histidine.</text>
        <dbReference type="EC" id="2.7.13.3"/>
    </reaction>
</comment>
<dbReference type="STRING" id="1172194.WQQ_17830"/>
<evidence type="ECO:0000313" key="17">
    <source>
        <dbReference type="EMBL" id="EIT71646.1"/>
    </source>
</evidence>
<sequence>MKLAPISRNAPAQILDGLTTAVISLDANLRVVSINSTAETVFGVSRRYAIGELVSQAILQLQPHTSRLQEAMRAGTGFVERELQLRKAGDEPITVDCTVTPLTLGRGVGLLIEILPLDRHMRISRDELLLAQQEASRELIRNLAHEIKNPLGGIRGAAQLLERDFPDSEHREYTRVIIREVDRLQNLVNRLLGPNRVPQKAPVNVHEVLEHVRQLVEAEAPEGVRFLRDYDPSIPDLIGDREQLIQAVLNIVRNAFQAVDGDGCIALRSRTRRQYTIGGTRHRLVAQIDIEDDGPGIPPSMIDKIFYPMVTMRPEGTGLGLPISQYLVHTHGGLIECKSRPGSTVFSIFLPLDKRAGAMA</sequence>
<dbReference type="InterPro" id="IPR003594">
    <property type="entry name" value="HATPase_dom"/>
</dbReference>
<dbReference type="InterPro" id="IPR003661">
    <property type="entry name" value="HisK_dim/P_dom"/>
</dbReference>
<feature type="domain" description="Histidine kinase" evidence="15">
    <location>
        <begin position="142"/>
        <end position="354"/>
    </location>
</feature>
<dbReference type="PROSITE" id="PS50112">
    <property type="entry name" value="PAS"/>
    <property type="match status" value="1"/>
</dbReference>
<dbReference type="PANTHER" id="PTHR43065:SF16">
    <property type="entry name" value="SENSORY HISTIDINE KINASE_PHOSPHATASE NTRB"/>
    <property type="match status" value="1"/>
</dbReference>
<evidence type="ECO:0000256" key="9">
    <source>
        <dbReference type="ARBA" id="ARBA00023012"/>
    </source>
</evidence>
<evidence type="ECO:0000259" key="15">
    <source>
        <dbReference type="PROSITE" id="PS50109"/>
    </source>
</evidence>
<evidence type="ECO:0000256" key="14">
    <source>
        <dbReference type="ARBA" id="ARBA00043094"/>
    </source>
</evidence>
<dbReference type="Gene3D" id="3.30.565.10">
    <property type="entry name" value="Histidine kinase-like ATPase, C-terminal domain"/>
    <property type="match status" value="1"/>
</dbReference>
<evidence type="ECO:0000256" key="2">
    <source>
        <dbReference type="ARBA" id="ARBA00012438"/>
    </source>
</evidence>
<proteinExistence type="predicted"/>
<keyword evidence="5" id="KW-0547">Nucleotide-binding</keyword>
<dbReference type="EMBL" id="AKGD01000001">
    <property type="protein sequence ID" value="EIT71646.1"/>
    <property type="molecule type" value="Genomic_DNA"/>
</dbReference>
<evidence type="ECO:0000256" key="13">
    <source>
        <dbReference type="ARBA" id="ARBA00042313"/>
    </source>
</evidence>
<dbReference type="SUPFAM" id="SSF47384">
    <property type="entry name" value="Homodimeric domain of signal transducing histidine kinase"/>
    <property type="match status" value="1"/>
</dbReference>
<evidence type="ECO:0000256" key="12">
    <source>
        <dbReference type="ARBA" id="ARBA00039567"/>
    </source>
</evidence>
<keyword evidence="18" id="KW-1185">Reference proteome</keyword>
<feature type="domain" description="PAS" evidence="16">
    <location>
        <begin position="7"/>
        <end position="52"/>
    </location>
</feature>
<keyword evidence="8" id="KW-0067">ATP-binding</keyword>
<dbReference type="Gene3D" id="3.30.450.20">
    <property type="entry name" value="PAS domain"/>
    <property type="match status" value="1"/>
</dbReference>
<dbReference type="Pfam" id="PF00512">
    <property type="entry name" value="HisKA"/>
    <property type="match status" value="1"/>
</dbReference>
<evidence type="ECO:0000256" key="6">
    <source>
        <dbReference type="ARBA" id="ARBA00022777"/>
    </source>
</evidence>
<comment type="caution">
    <text evidence="17">The sequence shown here is derived from an EMBL/GenBank/DDBJ whole genome shotgun (WGS) entry which is preliminary data.</text>
</comment>
<evidence type="ECO:0000256" key="4">
    <source>
        <dbReference type="ARBA" id="ARBA00022679"/>
    </source>
</evidence>
<name>I8I5F5_9GAMM</name>
<dbReference type="SUPFAM" id="SSF55874">
    <property type="entry name" value="ATPase domain of HSP90 chaperone/DNA topoisomerase II/histidine kinase"/>
    <property type="match status" value="1"/>
</dbReference>
<dbReference type="CDD" id="cd00130">
    <property type="entry name" value="PAS"/>
    <property type="match status" value="1"/>
</dbReference>
<keyword evidence="3" id="KW-0597">Phosphoprotein</keyword>
<dbReference type="Gene3D" id="1.10.287.130">
    <property type="match status" value="1"/>
</dbReference>
<evidence type="ECO:0000313" key="18">
    <source>
        <dbReference type="Proteomes" id="UP000003704"/>
    </source>
</evidence>
<dbReference type="SMART" id="SM00387">
    <property type="entry name" value="HATPase_c"/>
    <property type="match status" value="1"/>
</dbReference>
<dbReference type="NCBIfam" id="NF008293">
    <property type="entry name" value="PRK11073.1"/>
    <property type="match status" value="1"/>
</dbReference>
<dbReference type="InterPro" id="IPR005467">
    <property type="entry name" value="His_kinase_dom"/>
</dbReference>
<evidence type="ECO:0000256" key="10">
    <source>
        <dbReference type="ARBA" id="ARBA00023231"/>
    </source>
</evidence>
<dbReference type="InterPro" id="IPR000014">
    <property type="entry name" value="PAS"/>
</dbReference>
<comment type="function">
    <text evidence="11">Member of the two-component regulatory system NtrB/NtrC, which controls expression of the nitrogen-regulated (ntr) genes in response to nitrogen limitation. Under conditions of nitrogen limitation, NtrB autophosphorylates and transfers the phosphoryl group to NtrC. In the presence of nitrogen, acts as a phosphatase that dephosphorylates and inactivates NtrC.</text>
</comment>
<dbReference type="CDD" id="cd00082">
    <property type="entry name" value="HisKA"/>
    <property type="match status" value="1"/>
</dbReference>
<dbReference type="InterPro" id="IPR036890">
    <property type="entry name" value="HATPase_C_sf"/>
</dbReference>
<dbReference type="InterPro" id="IPR035965">
    <property type="entry name" value="PAS-like_dom_sf"/>
</dbReference>
<dbReference type="PRINTS" id="PR00344">
    <property type="entry name" value="BCTRLSENSOR"/>
</dbReference>
<dbReference type="GO" id="GO:0000155">
    <property type="term" value="F:phosphorelay sensor kinase activity"/>
    <property type="evidence" value="ECO:0007669"/>
    <property type="project" value="InterPro"/>
</dbReference>